<dbReference type="OrthoDB" id="3980762at2759"/>
<keyword evidence="4" id="KW-1185">Reference proteome</keyword>
<comment type="caution">
    <text evidence="3">The sequence shown here is derived from an EMBL/GenBank/DDBJ whole genome shotgun (WGS) entry which is preliminary data.</text>
</comment>
<feature type="region of interest" description="Disordered" evidence="1">
    <location>
        <begin position="486"/>
        <end position="506"/>
    </location>
</feature>
<evidence type="ECO:0000256" key="1">
    <source>
        <dbReference type="SAM" id="MobiDB-lite"/>
    </source>
</evidence>
<dbReference type="SUPFAM" id="SSF117281">
    <property type="entry name" value="Kelch motif"/>
    <property type="match status" value="1"/>
</dbReference>
<feature type="transmembrane region" description="Helical" evidence="2">
    <location>
        <begin position="397"/>
        <end position="418"/>
    </location>
</feature>
<dbReference type="Gene3D" id="2.120.10.80">
    <property type="entry name" value="Kelch-type beta propeller"/>
    <property type="match status" value="1"/>
</dbReference>
<dbReference type="AlphaFoldDB" id="A0A9P8PQG5"/>
<reference evidence="3" key="2">
    <citation type="submission" date="2021-01" db="EMBL/GenBank/DDBJ databases">
        <authorList>
            <person name="Schikora-Tamarit M.A."/>
        </authorList>
    </citation>
    <scope>NUCLEOTIDE SEQUENCE</scope>
    <source>
        <strain evidence="3">CBS6341</strain>
    </source>
</reference>
<protein>
    <recommendedName>
        <fullName evidence="5">Galactose oxidase</fullName>
    </recommendedName>
</protein>
<accession>A0A9P8PQG5</accession>
<evidence type="ECO:0000256" key="2">
    <source>
        <dbReference type="SAM" id="Phobius"/>
    </source>
</evidence>
<dbReference type="EMBL" id="JAEUBF010000637">
    <property type="protein sequence ID" value="KAH3676433.1"/>
    <property type="molecule type" value="Genomic_DNA"/>
</dbReference>
<dbReference type="Proteomes" id="UP000769528">
    <property type="component" value="Unassembled WGS sequence"/>
</dbReference>
<keyword evidence="2" id="KW-0812">Transmembrane</keyword>
<evidence type="ECO:0000313" key="4">
    <source>
        <dbReference type="Proteomes" id="UP000769528"/>
    </source>
</evidence>
<name>A0A9P8PQG5_9ASCO</name>
<evidence type="ECO:0000313" key="3">
    <source>
        <dbReference type="EMBL" id="KAH3676433.1"/>
    </source>
</evidence>
<evidence type="ECO:0008006" key="5">
    <source>
        <dbReference type="Google" id="ProtNLM"/>
    </source>
</evidence>
<keyword evidence="2" id="KW-1133">Transmembrane helix</keyword>
<proteinExistence type="predicted"/>
<gene>
    <name evidence="3" type="ORF">WICMUC_002064</name>
</gene>
<organism evidence="3 4">
    <name type="scientific">Wickerhamomyces mucosus</name>
    <dbReference type="NCBI Taxonomy" id="1378264"/>
    <lineage>
        <taxon>Eukaryota</taxon>
        <taxon>Fungi</taxon>
        <taxon>Dikarya</taxon>
        <taxon>Ascomycota</taxon>
        <taxon>Saccharomycotina</taxon>
        <taxon>Saccharomycetes</taxon>
        <taxon>Phaffomycetales</taxon>
        <taxon>Wickerhamomycetaceae</taxon>
        <taxon>Wickerhamomyces</taxon>
    </lineage>
</organism>
<sequence length="642" mass="71900">MDALYSPSHGVAYIKLSTQEIFPIYYNTTSVEFEDGESLDFSSIIYPPTENNYSLALVNGELYAIYADVENNGSIKVEKLDDADNWNDVSYNTTLTNGTEYYEYPTVMTSLNTDNTESIFIYGGLLNNSITSRLLEYNPNSNTLSSVITSVAPTAFYGAARCIMDDQGSSNLIIGGKAGSGWISMFQIATFEYKTWSFKTVSSSDFNINSRVSPLILPIFSQDSNREDTTEVANLLIMGGYLANDLATPYVINLNVTNDWKYSNYSTIGDFTYTSGLIGAVVINETLITINDDSSKRSDGYDINLYDTQSLMRLDKFQYSQSTYISTVLSSSTISTSELSTTASESKSVISELLISDSSTASLSSTIDSASAYFTGTPTNPTDSSRSSRHQSKRTSVIIGVVLAIVGLFVISIIAFLVHKKYFKYNENIELQSSISSSDSEKYFDYYKELNNLDNQSISSWNNKRDEYEKLQRQLTHSTKSIFGKSMDTLQSPLNEPPATPKRNSKVRYSLSPTKSHNINLEDFENNEDIFHTPVTESQYYPPTGQHTFKHAEDQEMDEFLNERDVQVLVSSKRRSKLRITNPDIEVIANEEIDNSNSATSIHFENHHISDGPPTDQGVNEEREFYKKLFEALDNDDDSILS</sequence>
<dbReference type="InterPro" id="IPR015915">
    <property type="entry name" value="Kelch-typ_b-propeller"/>
</dbReference>
<reference evidence="3" key="1">
    <citation type="journal article" date="2021" name="Open Biol.">
        <title>Shared evolutionary footprints suggest mitochondrial oxidative damage underlies multiple complex I losses in fungi.</title>
        <authorList>
            <person name="Schikora-Tamarit M.A."/>
            <person name="Marcet-Houben M."/>
            <person name="Nosek J."/>
            <person name="Gabaldon T."/>
        </authorList>
    </citation>
    <scope>NUCLEOTIDE SEQUENCE</scope>
    <source>
        <strain evidence="3">CBS6341</strain>
    </source>
</reference>
<keyword evidence="2" id="KW-0472">Membrane</keyword>